<dbReference type="AlphaFoldDB" id="A0A0A9GVX9"/>
<reference evidence="1" key="1">
    <citation type="submission" date="2014-09" db="EMBL/GenBank/DDBJ databases">
        <authorList>
            <person name="Magalhaes I.L.F."/>
            <person name="Oliveira U."/>
            <person name="Santos F.R."/>
            <person name="Vidigal T.H.D.A."/>
            <person name="Brescovit A.D."/>
            <person name="Santos A.J."/>
        </authorList>
    </citation>
    <scope>NUCLEOTIDE SEQUENCE</scope>
    <source>
        <tissue evidence="1">Shoot tissue taken approximately 20 cm above the soil surface</tissue>
    </source>
</reference>
<protein>
    <submittedName>
        <fullName evidence="1">Uncharacterized protein</fullName>
    </submittedName>
</protein>
<sequence length="22" mass="2608">MVDGLLGLCVCSFLRWRVWRVV</sequence>
<evidence type="ECO:0000313" key="1">
    <source>
        <dbReference type="EMBL" id="JAE29135.1"/>
    </source>
</evidence>
<name>A0A0A9GVX9_ARUDO</name>
<reference evidence="1" key="2">
    <citation type="journal article" date="2015" name="Data Brief">
        <title>Shoot transcriptome of the giant reed, Arundo donax.</title>
        <authorList>
            <person name="Barrero R.A."/>
            <person name="Guerrero F.D."/>
            <person name="Moolhuijzen P."/>
            <person name="Goolsby J.A."/>
            <person name="Tidwell J."/>
            <person name="Bellgard S.E."/>
            <person name="Bellgard M.I."/>
        </authorList>
    </citation>
    <scope>NUCLEOTIDE SEQUENCE</scope>
    <source>
        <tissue evidence="1">Shoot tissue taken approximately 20 cm above the soil surface</tissue>
    </source>
</reference>
<proteinExistence type="predicted"/>
<accession>A0A0A9GVX9</accession>
<dbReference type="EMBL" id="GBRH01168761">
    <property type="protein sequence ID" value="JAE29135.1"/>
    <property type="molecule type" value="Transcribed_RNA"/>
</dbReference>
<organism evidence="1">
    <name type="scientific">Arundo donax</name>
    <name type="common">Giant reed</name>
    <name type="synonym">Donax arundinaceus</name>
    <dbReference type="NCBI Taxonomy" id="35708"/>
    <lineage>
        <taxon>Eukaryota</taxon>
        <taxon>Viridiplantae</taxon>
        <taxon>Streptophyta</taxon>
        <taxon>Embryophyta</taxon>
        <taxon>Tracheophyta</taxon>
        <taxon>Spermatophyta</taxon>
        <taxon>Magnoliopsida</taxon>
        <taxon>Liliopsida</taxon>
        <taxon>Poales</taxon>
        <taxon>Poaceae</taxon>
        <taxon>PACMAD clade</taxon>
        <taxon>Arundinoideae</taxon>
        <taxon>Arundineae</taxon>
        <taxon>Arundo</taxon>
    </lineage>
</organism>